<feature type="compositionally biased region" description="Basic and acidic residues" evidence="1">
    <location>
        <begin position="65"/>
        <end position="77"/>
    </location>
</feature>
<accession>A0A699TP86</accession>
<evidence type="ECO:0000256" key="1">
    <source>
        <dbReference type="SAM" id="MobiDB-lite"/>
    </source>
</evidence>
<reference evidence="2" key="1">
    <citation type="journal article" date="2019" name="Sci. Rep.">
        <title>Draft genome of Tanacetum cinerariifolium, the natural source of mosquito coil.</title>
        <authorList>
            <person name="Yamashiro T."/>
            <person name="Shiraishi A."/>
            <person name="Satake H."/>
            <person name="Nakayama K."/>
        </authorList>
    </citation>
    <scope>NUCLEOTIDE SEQUENCE</scope>
</reference>
<dbReference type="AlphaFoldDB" id="A0A699TP86"/>
<gene>
    <name evidence="2" type="ORF">Tci_882957</name>
</gene>
<proteinExistence type="predicted"/>
<organism evidence="2">
    <name type="scientific">Tanacetum cinerariifolium</name>
    <name type="common">Dalmatian daisy</name>
    <name type="synonym">Chrysanthemum cinerariifolium</name>
    <dbReference type="NCBI Taxonomy" id="118510"/>
    <lineage>
        <taxon>Eukaryota</taxon>
        <taxon>Viridiplantae</taxon>
        <taxon>Streptophyta</taxon>
        <taxon>Embryophyta</taxon>
        <taxon>Tracheophyta</taxon>
        <taxon>Spermatophyta</taxon>
        <taxon>Magnoliopsida</taxon>
        <taxon>eudicotyledons</taxon>
        <taxon>Gunneridae</taxon>
        <taxon>Pentapetalae</taxon>
        <taxon>asterids</taxon>
        <taxon>campanulids</taxon>
        <taxon>Asterales</taxon>
        <taxon>Asteraceae</taxon>
        <taxon>Asteroideae</taxon>
        <taxon>Anthemideae</taxon>
        <taxon>Anthemidinae</taxon>
        <taxon>Tanacetum</taxon>
    </lineage>
</organism>
<feature type="region of interest" description="Disordered" evidence="1">
    <location>
        <begin position="53"/>
        <end position="77"/>
    </location>
</feature>
<comment type="caution">
    <text evidence="2">The sequence shown here is derived from an EMBL/GenBank/DDBJ whole genome shotgun (WGS) entry which is preliminary data.</text>
</comment>
<dbReference type="EMBL" id="BKCJ011256087">
    <property type="protein sequence ID" value="GFD10988.1"/>
    <property type="molecule type" value="Genomic_DNA"/>
</dbReference>
<protein>
    <submittedName>
        <fullName evidence="2">Uncharacterized protein</fullName>
    </submittedName>
</protein>
<evidence type="ECO:0000313" key="2">
    <source>
        <dbReference type="EMBL" id="GFD10988.1"/>
    </source>
</evidence>
<name>A0A699TP86_TANCI</name>
<sequence>MGTYWARARLCAPTYFFPRLGRGSRGQLGGGCGVASAEKAAQYLAAQQVAQPPTGAGRAGAFSSDAERVRRDVVRTE</sequence>